<dbReference type="AlphaFoldDB" id="A0A4Q0Y0P5"/>
<comment type="caution">
    <text evidence="1">The sequence shown here is derived from an EMBL/GenBank/DDBJ whole genome shotgun (WGS) entry which is preliminary data.</text>
</comment>
<proteinExistence type="predicted"/>
<dbReference type="EMBL" id="PDKO01000003">
    <property type="protein sequence ID" value="RXJ63597.1"/>
    <property type="molecule type" value="Genomic_DNA"/>
</dbReference>
<organism evidence="1 2">
    <name type="scientific">Halarcobacter anaerophilus</name>
    <dbReference type="NCBI Taxonomy" id="877500"/>
    <lineage>
        <taxon>Bacteria</taxon>
        <taxon>Pseudomonadati</taxon>
        <taxon>Campylobacterota</taxon>
        <taxon>Epsilonproteobacteria</taxon>
        <taxon>Campylobacterales</taxon>
        <taxon>Arcobacteraceae</taxon>
        <taxon>Halarcobacter</taxon>
    </lineage>
</organism>
<evidence type="ECO:0000313" key="2">
    <source>
        <dbReference type="Proteomes" id="UP000290191"/>
    </source>
</evidence>
<dbReference type="RefSeq" id="WP_129081643.1">
    <property type="nucleotide sequence ID" value="NZ_CP041070.1"/>
</dbReference>
<keyword evidence="2" id="KW-1185">Reference proteome</keyword>
<dbReference type="Proteomes" id="UP000290191">
    <property type="component" value="Unassembled WGS sequence"/>
</dbReference>
<sequence length="67" mass="8154">MKILITKEFDNEDEYEKYIAEQESLKRRLEYLTSIHDKYKLIKKCVETKCGRIEYSFINNDIEVVMD</sequence>
<accession>A0A4Q0Y0P5</accession>
<protein>
    <submittedName>
        <fullName evidence="1">Uncharacterized protein</fullName>
    </submittedName>
</protein>
<evidence type="ECO:0000313" key="1">
    <source>
        <dbReference type="EMBL" id="RXJ63597.1"/>
    </source>
</evidence>
<name>A0A4Q0Y0P5_9BACT</name>
<reference evidence="1 2" key="1">
    <citation type="submission" date="2017-10" db="EMBL/GenBank/DDBJ databases">
        <title>Genomics of the genus Arcobacter.</title>
        <authorList>
            <person name="Perez-Cataluna A."/>
            <person name="Figueras M.J."/>
        </authorList>
    </citation>
    <scope>NUCLEOTIDE SEQUENCE [LARGE SCALE GENOMIC DNA]</scope>
    <source>
        <strain evidence="1 2">DSM 24636</strain>
    </source>
</reference>
<gene>
    <name evidence="1" type="ORF">CRV06_05235</name>
</gene>